<keyword evidence="3" id="KW-1185">Reference proteome</keyword>
<dbReference type="EMBL" id="CP022295">
    <property type="protein sequence ID" value="QSR27703.1"/>
    <property type="molecule type" value="Genomic_DNA"/>
</dbReference>
<organism evidence="2 3">
    <name type="scientific">Nocardioides aromaticivorans</name>
    <dbReference type="NCBI Taxonomy" id="200618"/>
    <lineage>
        <taxon>Bacteria</taxon>
        <taxon>Bacillati</taxon>
        <taxon>Actinomycetota</taxon>
        <taxon>Actinomycetes</taxon>
        <taxon>Propionibacteriales</taxon>
        <taxon>Nocardioidaceae</taxon>
        <taxon>Nocardioides</taxon>
    </lineage>
</organism>
<evidence type="ECO:0000313" key="2">
    <source>
        <dbReference type="EMBL" id="QSR27703.1"/>
    </source>
</evidence>
<accession>A0ABX7PPH6</accession>
<dbReference type="SUPFAM" id="SSF81343">
    <property type="entry name" value="Fumarate reductase respiratory complex transmembrane subunits"/>
    <property type="match status" value="1"/>
</dbReference>
<feature type="transmembrane region" description="Helical" evidence="1">
    <location>
        <begin position="90"/>
        <end position="113"/>
    </location>
</feature>
<feature type="transmembrane region" description="Helical" evidence="1">
    <location>
        <begin position="227"/>
        <end position="252"/>
    </location>
</feature>
<dbReference type="RefSeq" id="WP_179647828.1">
    <property type="nucleotide sequence ID" value="NZ_CP022295.1"/>
</dbReference>
<feature type="transmembrane region" description="Helical" evidence="1">
    <location>
        <begin position="184"/>
        <end position="202"/>
    </location>
</feature>
<feature type="transmembrane region" description="Helical" evidence="1">
    <location>
        <begin position="141"/>
        <end position="164"/>
    </location>
</feature>
<protein>
    <submittedName>
        <fullName evidence="2">Succinate dehydrogenase</fullName>
    </submittedName>
</protein>
<gene>
    <name evidence="2" type="ORF">CFH99_18935</name>
</gene>
<evidence type="ECO:0000256" key="1">
    <source>
        <dbReference type="SAM" id="Phobius"/>
    </source>
</evidence>
<keyword evidence="1" id="KW-1133">Transmembrane helix</keyword>
<proteinExistence type="predicted"/>
<dbReference type="Gene3D" id="1.20.1300.10">
    <property type="entry name" value="Fumarate reductase/succinate dehydrogenase, transmembrane subunit"/>
    <property type="match status" value="1"/>
</dbReference>
<keyword evidence="1" id="KW-0812">Transmembrane</keyword>
<dbReference type="NCBIfam" id="TIGR02046">
    <property type="entry name" value="sdhC_b558_fam"/>
    <property type="match status" value="1"/>
</dbReference>
<dbReference type="CDD" id="cd03498">
    <property type="entry name" value="SQR_TypeB_2_TM"/>
    <property type="match status" value="1"/>
</dbReference>
<name>A0ABX7PPH6_9ACTN</name>
<sequence>MIRVTYRPVAGVAWPPVATTTRPELVKGSRAARTTIALKILMAVSGLLFIGFVLGHMYGNLKAFSGEESFNEYAHHLRELGTPMLPYEGFLWIMRVGLLAALVVHVGSAIALWQRAAKARPVKYVAKKNRGSSISSRTMRWGGLTLLLFIVWHLLNFTIVKINPSNGDTGSDNPYALVVDTFDLWWMTIIYLVAMVALALHLHHGTFSSLQTLGLTNSATSRARARAAGWVVAIVVAGGFSLVPLSVLVGIIEK</sequence>
<evidence type="ECO:0000313" key="3">
    <source>
        <dbReference type="Proteomes" id="UP000662818"/>
    </source>
</evidence>
<feature type="transmembrane region" description="Helical" evidence="1">
    <location>
        <begin position="36"/>
        <end position="58"/>
    </location>
</feature>
<dbReference type="Proteomes" id="UP000662818">
    <property type="component" value="Chromosome"/>
</dbReference>
<keyword evidence="1" id="KW-0472">Membrane</keyword>
<dbReference type="InterPro" id="IPR034804">
    <property type="entry name" value="SQR/QFR_C/D"/>
</dbReference>
<dbReference type="InterPro" id="IPR011138">
    <property type="entry name" value="Cytochrome_b-558"/>
</dbReference>
<reference evidence="2 3" key="1">
    <citation type="submission" date="2017-06" db="EMBL/GenBank/DDBJ databases">
        <title>Complete Genome Sequence of the Soil Carbazole-Degrading Bacterium Nocardioides aromaticivorans IC177.</title>
        <authorList>
            <person name="Vejarano F."/>
            <person name="Suzuki-Minakuchi C."/>
            <person name="Ohtsubo Y."/>
            <person name="Tsuda M."/>
            <person name="Okada K."/>
            <person name="Nojiri H."/>
        </authorList>
    </citation>
    <scope>NUCLEOTIDE SEQUENCE [LARGE SCALE GENOMIC DNA]</scope>
    <source>
        <strain evidence="2 3">IC177</strain>
    </source>
</reference>